<evidence type="ECO:0008006" key="5">
    <source>
        <dbReference type="Google" id="ProtNLM"/>
    </source>
</evidence>
<organism evidence="3 4">
    <name type="scientific">Isoptericola dokdonensis DS-3</name>
    <dbReference type="NCBI Taxonomy" id="1300344"/>
    <lineage>
        <taxon>Bacteria</taxon>
        <taxon>Bacillati</taxon>
        <taxon>Actinomycetota</taxon>
        <taxon>Actinomycetes</taxon>
        <taxon>Micrococcales</taxon>
        <taxon>Promicromonosporaceae</taxon>
        <taxon>Isoptericola</taxon>
    </lineage>
</organism>
<feature type="compositionally biased region" description="Low complexity" evidence="1">
    <location>
        <begin position="24"/>
        <end position="38"/>
    </location>
</feature>
<dbReference type="Proteomes" id="UP000076794">
    <property type="component" value="Chromosome"/>
</dbReference>
<proteinExistence type="predicted"/>
<feature type="region of interest" description="Disordered" evidence="1">
    <location>
        <begin position="24"/>
        <end position="56"/>
    </location>
</feature>
<evidence type="ECO:0000256" key="2">
    <source>
        <dbReference type="SAM" id="SignalP"/>
    </source>
</evidence>
<evidence type="ECO:0000256" key="1">
    <source>
        <dbReference type="SAM" id="MobiDB-lite"/>
    </source>
</evidence>
<dbReference type="KEGG" id="ido:I598_1925"/>
<dbReference type="PATRIC" id="fig|1300344.3.peg.1933"/>
<feature type="signal peptide" evidence="2">
    <location>
        <begin position="1"/>
        <end position="27"/>
    </location>
</feature>
<dbReference type="OrthoDB" id="4950130at2"/>
<reference evidence="3 4" key="1">
    <citation type="submission" date="2016-01" db="EMBL/GenBank/DDBJ databases">
        <title>Complete genome sequence of a soil Actinobacterium, Isoptericola dokdonensis DS-3.</title>
        <authorList>
            <person name="Kwon S.-K."/>
            <person name="Kim J.F."/>
        </authorList>
    </citation>
    <scope>NUCLEOTIDE SEQUENCE [LARGE SCALE GENOMIC DNA]</scope>
    <source>
        <strain evidence="3 4">DS-3</strain>
    </source>
</reference>
<evidence type="ECO:0000313" key="4">
    <source>
        <dbReference type="Proteomes" id="UP000076794"/>
    </source>
</evidence>
<sequence>MRKHLGALALAASVAVLVAACSSGDDAAPADETTPDETTVGEAAESAGGGIPEPTDEQADALVDELAAAVPALADDPDATVDAARNVCSSILGGTDDDALVQGATLRFDDGSGSVTEDDAAQLVEVVRGSEWCA</sequence>
<accession>A0A161HYG6</accession>
<protein>
    <recommendedName>
        <fullName evidence="5">DUF732 domain-containing protein</fullName>
    </recommendedName>
</protein>
<dbReference type="AlphaFoldDB" id="A0A161HYG6"/>
<dbReference type="PROSITE" id="PS51257">
    <property type="entry name" value="PROKAR_LIPOPROTEIN"/>
    <property type="match status" value="1"/>
</dbReference>
<name>A0A161HYG6_9MICO</name>
<evidence type="ECO:0000313" key="3">
    <source>
        <dbReference type="EMBL" id="ANC31473.1"/>
    </source>
</evidence>
<feature type="chain" id="PRO_5038509179" description="DUF732 domain-containing protein" evidence="2">
    <location>
        <begin position="28"/>
        <end position="134"/>
    </location>
</feature>
<gene>
    <name evidence="3" type="ORF">I598_1925</name>
</gene>
<keyword evidence="2" id="KW-0732">Signal</keyword>
<dbReference type="RefSeq" id="WP_068202766.1">
    <property type="nucleotide sequence ID" value="NZ_CP014209.1"/>
</dbReference>
<dbReference type="EMBL" id="CP014209">
    <property type="protein sequence ID" value="ANC31473.1"/>
    <property type="molecule type" value="Genomic_DNA"/>
</dbReference>
<keyword evidence="4" id="KW-1185">Reference proteome</keyword>